<feature type="domain" description="NodB homology" evidence="1">
    <location>
        <begin position="80"/>
        <end position="318"/>
    </location>
</feature>
<dbReference type="InterPro" id="IPR011330">
    <property type="entry name" value="Glyco_hydro/deAcase_b/a-brl"/>
</dbReference>
<dbReference type="SUPFAM" id="SSF47203">
    <property type="entry name" value="Acyl-CoA dehydrogenase C-terminal domain-like"/>
    <property type="match status" value="1"/>
</dbReference>
<dbReference type="InterPro" id="IPR002509">
    <property type="entry name" value="NODB_dom"/>
</dbReference>
<sequence>MSTPAPYTWDPHHDFPRDLTGYGADPPPAPWPSSALLALSFVINYEEGGEHCVLNGDATSEASLWESAGRYPPRQQARAVNVESDYEYGSRVGVWRIMKLFEKHGMKWTLYAVGKAVEANPEVALRTKRAGGEVASHCYRWVNYEDMDAAKEKDMIRAGLESLRDVTGEYPVGWYYGRLSSRSKALVWDVYDEMGIPLHWQSDSYGDDIPYWVDVPAEGKMIEQGKRKEEDAKGMLMVPYTYDVNDFKFHTPTGFGGPGDFFTHLKNAFDVLYEEGQEGTPKMMTVGLHCRIIGKPGRFAELKRFCEYVATKDRVWVCTRGSANDEIHGHRGTAPEAKVYISIDGRNRGHPTLCWKSNGFLFPFHITVKPTSVSLNAEAATQSRTDKSLGEFPKAYEAREEQKNSWNSLLSTLHKLSRACSQSMLVENFHEAVSKAEMRRQETEMLDGLPDQIYGLMQQIRPHAVRLVDSFASPDYLLDSALGRHNGGVYEDL</sequence>
<dbReference type="GO" id="GO:0003997">
    <property type="term" value="F:acyl-CoA oxidase activity"/>
    <property type="evidence" value="ECO:0007669"/>
    <property type="project" value="InterPro"/>
</dbReference>
<dbReference type="OrthoDB" id="9970124at2759"/>
<evidence type="ECO:0000313" key="2">
    <source>
        <dbReference type="EMBL" id="KIW44558.1"/>
    </source>
</evidence>
<name>A0A0D2DP07_9EURO</name>
<dbReference type="PANTHER" id="PTHR43123">
    <property type="entry name" value="POLYSACCHARIDE DEACETYLASE-RELATED"/>
    <property type="match status" value="1"/>
</dbReference>
<protein>
    <recommendedName>
        <fullName evidence="1">NodB homology domain-containing protein</fullName>
    </recommendedName>
</protein>
<dbReference type="InterPro" id="IPR036250">
    <property type="entry name" value="AcylCo_DH-like_C"/>
</dbReference>
<keyword evidence="3" id="KW-1185">Reference proteome</keyword>
<dbReference type="VEuPathDB" id="FungiDB:PV06_03018"/>
<dbReference type="PANTHER" id="PTHR43123:SF1">
    <property type="entry name" value="POLYSACCHARIDE DEACETYLASE-RELATED"/>
    <property type="match status" value="1"/>
</dbReference>
<organism evidence="2 3">
    <name type="scientific">Exophiala oligosperma</name>
    <dbReference type="NCBI Taxonomy" id="215243"/>
    <lineage>
        <taxon>Eukaryota</taxon>
        <taxon>Fungi</taxon>
        <taxon>Dikarya</taxon>
        <taxon>Ascomycota</taxon>
        <taxon>Pezizomycotina</taxon>
        <taxon>Eurotiomycetes</taxon>
        <taxon>Chaetothyriomycetidae</taxon>
        <taxon>Chaetothyriales</taxon>
        <taxon>Herpotrichiellaceae</taxon>
        <taxon>Exophiala</taxon>
    </lineage>
</organism>
<evidence type="ECO:0000259" key="1">
    <source>
        <dbReference type="PROSITE" id="PS51677"/>
    </source>
</evidence>
<dbReference type="AlphaFoldDB" id="A0A0D2DP07"/>
<dbReference type="Gene3D" id="1.20.140.10">
    <property type="entry name" value="Butyryl-CoA Dehydrogenase, subunit A, domain 3"/>
    <property type="match status" value="1"/>
</dbReference>
<gene>
    <name evidence="2" type="ORF">PV06_03018</name>
</gene>
<dbReference type="RefSeq" id="XP_016264774.1">
    <property type="nucleotide sequence ID" value="XM_016403769.1"/>
</dbReference>
<dbReference type="GO" id="GO:0006635">
    <property type="term" value="P:fatty acid beta-oxidation"/>
    <property type="evidence" value="ECO:0007669"/>
    <property type="project" value="InterPro"/>
</dbReference>
<dbReference type="STRING" id="215243.A0A0D2DP07"/>
<dbReference type="GO" id="GO:0005777">
    <property type="term" value="C:peroxisome"/>
    <property type="evidence" value="ECO:0007669"/>
    <property type="project" value="InterPro"/>
</dbReference>
<proteinExistence type="predicted"/>
<dbReference type="InterPro" id="IPR002655">
    <property type="entry name" value="Acyl-CoA_oxidase_C"/>
</dbReference>
<dbReference type="Pfam" id="PF01756">
    <property type="entry name" value="ACOX"/>
    <property type="match status" value="1"/>
</dbReference>
<dbReference type="GO" id="GO:0005975">
    <property type="term" value="P:carbohydrate metabolic process"/>
    <property type="evidence" value="ECO:0007669"/>
    <property type="project" value="InterPro"/>
</dbReference>
<evidence type="ECO:0000313" key="3">
    <source>
        <dbReference type="Proteomes" id="UP000053342"/>
    </source>
</evidence>
<dbReference type="Gene3D" id="3.20.20.370">
    <property type="entry name" value="Glycoside hydrolase/deacetylase"/>
    <property type="match status" value="1"/>
</dbReference>
<reference evidence="2 3" key="1">
    <citation type="submission" date="2015-01" db="EMBL/GenBank/DDBJ databases">
        <title>The Genome Sequence of Exophiala oligosperma CBS72588.</title>
        <authorList>
            <consortium name="The Broad Institute Genomics Platform"/>
            <person name="Cuomo C."/>
            <person name="de Hoog S."/>
            <person name="Gorbushina A."/>
            <person name="Stielow B."/>
            <person name="Teixiera M."/>
            <person name="Abouelleil A."/>
            <person name="Chapman S.B."/>
            <person name="Priest M."/>
            <person name="Young S.K."/>
            <person name="Wortman J."/>
            <person name="Nusbaum C."/>
            <person name="Birren B."/>
        </authorList>
    </citation>
    <scope>NUCLEOTIDE SEQUENCE [LARGE SCALE GENOMIC DNA]</scope>
    <source>
        <strain evidence="2 3">CBS 72588</strain>
    </source>
</reference>
<dbReference type="HOGENOM" id="CLU_553245_0_0_1"/>
<dbReference type="SUPFAM" id="SSF88713">
    <property type="entry name" value="Glycoside hydrolase/deacetylase"/>
    <property type="match status" value="1"/>
</dbReference>
<dbReference type="GeneID" id="27355092"/>
<dbReference type="Proteomes" id="UP000053342">
    <property type="component" value="Unassembled WGS sequence"/>
</dbReference>
<dbReference type="Pfam" id="PF01522">
    <property type="entry name" value="Polysacc_deac_1"/>
    <property type="match status" value="1"/>
</dbReference>
<dbReference type="GO" id="GO:0016810">
    <property type="term" value="F:hydrolase activity, acting on carbon-nitrogen (but not peptide) bonds"/>
    <property type="evidence" value="ECO:0007669"/>
    <property type="project" value="InterPro"/>
</dbReference>
<dbReference type="EMBL" id="KN847334">
    <property type="protein sequence ID" value="KIW44558.1"/>
    <property type="molecule type" value="Genomic_DNA"/>
</dbReference>
<dbReference type="PROSITE" id="PS51677">
    <property type="entry name" value="NODB"/>
    <property type="match status" value="1"/>
</dbReference>
<accession>A0A0D2DP07</accession>